<accession>A0ABM4CM72</accession>
<name>A0ABM4CM72_HYDVU</name>
<dbReference type="GeneID" id="136085516"/>
<protein>
    <submittedName>
        <fullName evidence="3">Zinc finger MYM-type protein 1-like</fullName>
    </submittedName>
</protein>
<sequence>MTQYLKSHEISAKHIQSVLTLCQSSAAAGRVYEQLHNNMLEQRKNWRNVLSRCVATITFLCERGLPLRGSNEVVGSRENGNYLGILELIGQFDPFLSQHICTHDDRGRGHTSYLSKTICEELIATMGEQVISFIKDEISKSLYFSVSVDSTPDITHCDQLTIILRYINMVDYQPVERFLTFINISSHKGQNLADTLLQYLSDQDIDYKNCLGQTYDNASNMSGKYICLQQILKNKNNLVDYIPCAAHSLNLVGQSAVDCCVEAVSFFNILNSLYTFFVASTHRWDVMMTHVKNQPECLVPKYPLDTRWSARADAEKAVLKGYHQLQSALREISGDCNQNGSARNEAGSLAKHMDTIKVALSREL</sequence>
<dbReference type="PANTHER" id="PTHR45749">
    <property type="match status" value="1"/>
</dbReference>
<dbReference type="Pfam" id="PF14291">
    <property type="entry name" value="DUF4371"/>
    <property type="match status" value="1"/>
</dbReference>
<dbReference type="RefSeq" id="XP_065662901.1">
    <property type="nucleotide sequence ID" value="XM_065806829.1"/>
</dbReference>
<dbReference type="Proteomes" id="UP001652625">
    <property type="component" value="Chromosome 09"/>
</dbReference>
<keyword evidence="2" id="KW-1185">Reference proteome</keyword>
<proteinExistence type="predicted"/>
<dbReference type="InterPro" id="IPR025398">
    <property type="entry name" value="DUF4371"/>
</dbReference>
<feature type="domain" description="DUF4371" evidence="1">
    <location>
        <begin position="34"/>
        <end position="225"/>
    </location>
</feature>
<dbReference type="PANTHER" id="PTHR45749:SF23">
    <property type="entry name" value="ZINC FINGER MYM-TYPE PROTEIN 1-LIKE"/>
    <property type="match status" value="1"/>
</dbReference>
<dbReference type="InterPro" id="IPR012337">
    <property type="entry name" value="RNaseH-like_sf"/>
</dbReference>
<reference evidence="3" key="1">
    <citation type="submission" date="2025-08" db="UniProtKB">
        <authorList>
            <consortium name="RefSeq"/>
        </authorList>
    </citation>
    <scope>IDENTIFICATION</scope>
</reference>
<gene>
    <name evidence="3" type="primary">LOC136085516</name>
</gene>
<dbReference type="SUPFAM" id="SSF53098">
    <property type="entry name" value="Ribonuclease H-like"/>
    <property type="match status" value="1"/>
</dbReference>
<evidence type="ECO:0000259" key="1">
    <source>
        <dbReference type="Pfam" id="PF14291"/>
    </source>
</evidence>
<evidence type="ECO:0000313" key="2">
    <source>
        <dbReference type="Proteomes" id="UP001652625"/>
    </source>
</evidence>
<evidence type="ECO:0000313" key="3">
    <source>
        <dbReference type="RefSeq" id="XP_065662901.1"/>
    </source>
</evidence>
<organism evidence="2 3">
    <name type="scientific">Hydra vulgaris</name>
    <name type="common">Hydra</name>
    <name type="synonym">Hydra attenuata</name>
    <dbReference type="NCBI Taxonomy" id="6087"/>
    <lineage>
        <taxon>Eukaryota</taxon>
        <taxon>Metazoa</taxon>
        <taxon>Cnidaria</taxon>
        <taxon>Hydrozoa</taxon>
        <taxon>Hydroidolina</taxon>
        <taxon>Anthoathecata</taxon>
        <taxon>Aplanulata</taxon>
        <taxon>Hydridae</taxon>
        <taxon>Hydra</taxon>
    </lineage>
</organism>